<dbReference type="SMART" id="SM00318">
    <property type="entry name" value="SNc"/>
    <property type="match status" value="1"/>
</dbReference>
<dbReference type="PROSITE" id="PS50830">
    <property type="entry name" value="TNASE_3"/>
    <property type="match status" value="1"/>
</dbReference>
<accession>A0AAV5I2B2</accession>
<evidence type="ECO:0000259" key="2">
    <source>
        <dbReference type="PROSITE" id="PS50830"/>
    </source>
</evidence>
<evidence type="ECO:0000256" key="1">
    <source>
        <dbReference type="SAM" id="MobiDB-lite"/>
    </source>
</evidence>
<dbReference type="Gene3D" id="2.40.50.90">
    <property type="match status" value="1"/>
</dbReference>
<name>A0AAV5I2B2_9ROSI</name>
<reference evidence="3 4" key="1">
    <citation type="journal article" date="2021" name="Commun. Biol.">
        <title>The genome of Shorea leprosula (Dipterocarpaceae) highlights the ecological relevance of drought in aseasonal tropical rainforests.</title>
        <authorList>
            <person name="Ng K.K.S."/>
            <person name="Kobayashi M.J."/>
            <person name="Fawcett J.A."/>
            <person name="Hatakeyama M."/>
            <person name="Paape T."/>
            <person name="Ng C.H."/>
            <person name="Ang C.C."/>
            <person name="Tnah L.H."/>
            <person name="Lee C.T."/>
            <person name="Nishiyama T."/>
            <person name="Sese J."/>
            <person name="O'Brien M.J."/>
            <person name="Copetti D."/>
            <person name="Mohd Noor M.I."/>
            <person name="Ong R.C."/>
            <person name="Putra M."/>
            <person name="Sireger I.Z."/>
            <person name="Indrioko S."/>
            <person name="Kosugi Y."/>
            <person name="Izuno A."/>
            <person name="Isagi Y."/>
            <person name="Lee S.L."/>
            <person name="Shimizu K.K."/>
        </authorList>
    </citation>
    <scope>NUCLEOTIDE SEQUENCE [LARGE SCALE GENOMIC DNA]</scope>
    <source>
        <strain evidence="3">214</strain>
    </source>
</reference>
<dbReference type="GO" id="GO:0005737">
    <property type="term" value="C:cytoplasm"/>
    <property type="evidence" value="ECO:0007669"/>
    <property type="project" value="TreeGrafter"/>
</dbReference>
<dbReference type="AlphaFoldDB" id="A0AAV5I2B2"/>
<dbReference type="EMBL" id="BPVZ01000005">
    <property type="protein sequence ID" value="GKU92057.1"/>
    <property type="molecule type" value="Genomic_DNA"/>
</dbReference>
<proteinExistence type="predicted"/>
<dbReference type="Proteomes" id="UP001054252">
    <property type="component" value="Unassembled WGS sequence"/>
</dbReference>
<dbReference type="InterPro" id="IPR035437">
    <property type="entry name" value="SNase_OB-fold_sf"/>
</dbReference>
<dbReference type="InterPro" id="IPR016071">
    <property type="entry name" value="Staphylococal_nuclease_OB-fold"/>
</dbReference>
<organism evidence="3 4">
    <name type="scientific">Rubroshorea leprosula</name>
    <dbReference type="NCBI Taxonomy" id="152421"/>
    <lineage>
        <taxon>Eukaryota</taxon>
        <taxon>Viridiplantae</taxon>
        <taxon>Streptophyta</taxon>
        <taxon>Embryophyta</taxon>
        <taxon>Tracheophyta</taxon>
        <taxon>Spermatophyta</taxon>
        <taxon>Magnoliopsida</taxon>
        <taxon>eudicotyledons</taxon>
        <taxon>Gunneridae</taxon>
        <taxon>Pentapetalae</taxon>
        <taxon>rosids</taxon>
        <taxon>malvids</taxon>
        <taxon>Malvales</taxon>
        <taxon>Dipterocarpaceae</taxon>
        <taxon>Rubroshorea</taxon>
    </lineage>
</organism>
<dbReference type="PANTHER" id="PTHR12302:SF17">
    <property type="entry name" value="STAPHYLOCOCCAL-LIKE NUCLEASE CAN3-RELATED"/>
    <property type="match status" value="1"/>
</dbReference>
<dbReference type="SUPFAM" id="SSF50199">
    <property type="entry name" value="Staphylococcal nuclease"/>
    <property type="match status" value="1"/>
</dbReference>
<protein>
    <recommendedName>
        <fullName evidence="2">TNase-like domain-containing protein</fullName>
    </recommendedName>
</protein>
<dbReference type="PANTHER" id="PTHR12302">
    <property type="entry name" value="EBNA2 BINDING PROTEIN P100"/>
    <property type="match status" value="1"/>
</dbReference>
<sequence length="264" mass="30707">MIGFRIPVSGSQESRRGYALGCSDLLEITGTEPPPKSSANSATPLYLDLHATTPLPKGVKFALFTLPVCAKDVADGDGMTVYVKIVDADDEDQLQGSESIPLNVKQAVYKRKKERRCRNYTKAYELHGLIIRSGYRIITLDNRREILTKKYRIRLRGIDAPELGMEYGNEAKEELVKLVEGRCLRLLVYGQDEYRRFVCDVYCNDTFVQEEMLRKGFAWHYVDYDQRLEFANWQKEARSKQRGLWKSTKPKKPWEWRRRNPMQR</sequence>
<feature type="region of interest" description="Disordered" evidence="1">
    <location>
        <begin position="241"/>
        <end position="264"/>
    </location>
</feature>
<dbReference type="Pfam" id="PF00565">
    <property type="entry name" value="SNase"/>
    <property type="match status" value="1"/>
</dbReference>
<evidence type="ECO:0000313" key="3">
    <source>
        <dbReference type="EMBL" id="GKU92057.1"/>
    </source>
</evidence>
<gene>
    <name evidence="3" type="ORF">SLEP1_g5835</name>
</gene>
<keyword evidence="4" id="KW-1185">Reference proteome</keyword>
<evidence type="ECO:0000313" key="4">
    <source>
        <dbReference type="Proteomes" id="UP001054252"/>
    </source>
</evidence>
<feature type="compositionally biased region" description="Basic residues" evidence="1">
    <location>
        <begin position="241"/>
        <end position="251"/>
    </location>
</feature>
<comment type="caution">
    <text evidence="3">The sequence shown here is derived from an EMBL/GenBank/DDBJ whole genome shotgun (WGS) entry which is preliminary data.</text>
</comment>
<feature type="domain" description="TNase-like" evidence="2">
    <location>
        <begin position="73"/>
        <end position="247"/>
    </location>
</feature>